<reference evidence="7" key="2">
    <citation type="submission" date="2016-06" db="UniProtKB">
        <authorList>
            <consortium name="WormBaseParasite"/>
        </authorList>
    </citation>
    <scope>IDENTIFICATION</scope>
</reference>
<evidence type="ECO:0000256" key="2">
    <source>
        <dbReference type="ARBA" id="ARBA00022833"/>
    </source>
</evidence>
<evidence type="ECO:0000256" key="1">
    <source>
        <dbReference type="ARBA" id="ARBA00022723"/>
    </source>
</evidence>
<dbReference type="WBParaSite" id="GPLIN_001003700">
    <property type="protein sequence ID" value="GPLIN_001003700"/>
    <property type="gene ID" value="GPLIN_001003700"/>
</dbReference>
<name>A0A183CAY6_GLOPA</name>
<sequence>MSMNFGSGGTSPNAKCEICEAEVKPSEKLVVEKHTMHSTCFKCAFCDVKLSVGACAMEPYLLPRYGPLFFCTDHMLTPPAQKKEQIIKKGYKEKGKKRA</sequence>
<reference evidence="6" key="1">
    <citation type="submission" date="2014-05" db="EMBL/GenBank/DDBJ databases">
        <title>The genome and life-stage specific transcriptomes of Globodera pallida elucidate key aspects of plant parasitism by a cyst nematode.</title>
        <authorList>
            <person name="Cotton J.A."/>
            <person name="Lilley C.J."/>
            <person name="Jones L.M."/>
            <person name="Kikuchi T."/>
            <person name="Reid A.J."/>
            <person name="Thorpe P."/>
            <person name="Tsai I.J."/>
            <person name="Beasley H."/>
            <person name="Blok V."/>
            <person name="Cock P.J.A."/>
            <person name="Van den Akker S.E."/>
            <person name="Holroyd N."/>
            <person name="Hunt M."/>
            <person name="Mantelin S."/>
            <person name="Naghra H."/>
            <person name="Pain A."/>
            <person name="Palomares-Rius J.E."/>
            <person name="Zarowiecki M."/>
            <person name="Berriman M."/>
            <person name="Jones J.T."/>
            <person name="Urwin P.E."/>
        </authorList>
    </citation>
    <scope>NUCLEOTIDE SEQUENCE [LARGE SCALE GENOMIC DNA]</scope>
    <source>
        <strain evidence="6">Lindley</strain>
    </source>
</reference>
<evidence type="ECO:0000256" key="3">
    <source>
        <dbReference type="ARBA" id="ARBA00023038"/>
    </source>
</evidence>
<accession>A0A183CAY6</accession>
<dbReference type="PROSITE" id="PS50023">
    <property type="entry name" value="LIM_DOMAIN_2"/>
    <property type="match status" value="1"/>
</dbReference>
<dbReference type="Proteomes" id="UP000050741">
    <property type="component" value="Unassembled WGS sequence"/>
</dbReference>
<evidence type="ECO:0000313" key="6">
    <source>
        <dbReference type="Proteomes" id="UP000050741"/>
    </source>
</evidence>
<dbReference type="GO" id="GO:0046872">
    <property type="term" value="F:metal ion binding"/>
    <property type="evidence" value="ECO:0007669"/>
    <property type="project" value="UniProtKB-KW"/>
</dbReference>
<evidence type="ECO:0000259" key="5">
    <source>
        <dbReference type="PROSITE" id="PS50023"/>
    </source>
</evidence>
<proteinExistence type="predicted"/>
<dbReference type="Pfam" id="PF00412">
    <property type="entry name" value="LIM"/>
    <property type="match status" value="1"/>
</dbReference>
<dbReference type="InterPro" id="IPR001781">
    <property type="entry name" value="Znf_LIM"/>
</dbReference>
<evidence type="ECO:0000256" key="4">
    <source>
        <dbReference type="PROSITE-ProRule" id="PRU00125"/>
    </source>
</evidence>
<feature type="domain" description="LIM zinc-binding" evidence="5">
    <location>
        <begin position="14"/>
        <end position="81"/>
    </location>
</feature>
<keyword evidence="3 4" id="KW-0440">LIM domain</keyword>
<protein>
    <submittedName>
        <fullName evidence="7">LIM zinc-binding domain-containing protein</fullName>
    </submittedName>
</protein>
<organism evidence="6 7">
    <name type="scientific">Globodera pallida</name>
    <name type="common">Potato cyst nematode worm</name>
    <name type="synonym">Heterodera pallida</name>
    <dbReference type="NCBI Taxonomy" id="36090"/>
    <lineage>
        <taxon>Eukaryota</taxon>
        <taxon>Metazoa</taxon>
        <taxon>Ecdysozoa</taxon>
        <taxon>Nematoda</taxon>
        <taxon>Chromadorea</taxon>
        <taxon>Rhabditida</taxon>
        <taxon>Tylenchina</taxon>
        <taxon>Tylenchomorpha</taxon>
        <taxon>Tylenchoidea</taxon>
        <taxon>Heteroderidae</taxon>
        <taxon>Heteroderinae</taxon>
        <taxon>Globodera</taxon>
    </lineage>
</organism>
<dbReference type="Gene3D" id="2.10.110.10">
    <property type="entry name" value="Cysteine Rich Protein"/>
    <property type="match status" value="1"/>
</dbReference>
<dbReference type="AlphaFoldDB" id="A0A183CAY6"/>
<keyword evidence="6" id="KW-1185">Reference proteome</keyword>
<evidence type="ECO:0000313" key="7">
    <source>
        <dbReference type="WBParaSite" id="GPLIN_001003700"/>
    </source>
</evidence>
<keyword evidence="1 4" id="KW-0479">Metal-binding</keyword>
<keyword evidence="2 4" id="KW-0862">Zinc</keyword>